<sequence>MVGFPPFDLVCDIVELCGDDRVTFTACSLVSSTWRRASQHTLFSSVFVTPTNSARNTTAFRTLLETREDLAHPIRRLNIGIGDVQRADMCTHVHLPVLLALLQKLPNLTSLHIDALHVVSWPQAIPLPSSPRLKLHALYLHRTDFEEVDFPWQSLSHLLGIFHFVELLETYHLTRTRCPRVASIPPFHLPRISSLKFDCSQHQLGEQLWEFVQADQVLAVDLTAFEHTYGEFFQEYQNVLRAFPGIKHLKLAHPDPHDGTMLEPVLDLQHCRNIESIQYNITLPRRPKQVGLHEFYPSALPNAG</sequence>
<gene>
    <name evidence="1" type="ORF">EIP91_010274</name>
</gene>
<protein>
    <recommendedName>
        <fullName evidence="3">F-box domain-containing protein</fullName>
    </recommendedName>
</protein>
<proteinExistence type="predicted"/>
<comment type="caution">
    <text evidence="1">The sequence shown here is derived from an EMBL/GenBank/DDBJ whole genome shotgun (WGS) entry which is preliminary data.</text>
</comment>
<reference evidence="1 2" key="1">
    <citation type="submission" date="2018-11" db="EMBL/GenBank/DDBJ databases">
        <title>Genome assembly of Steccherinum ochraceum LE-BIN_3174, the white-rot fungus of the Steccherinaceae family (The Residual Polyporoid clade, Polyporales, Basidiomycota).</title>
        <authorList>
            <person name="Fedorova T.V."/>
            <person name="Glazunova O.A."/>
            <person name="Landesman E.O."/>
            <person name="Moiseenko K.V."/>
            <person name="Psurtseva N.V."/>
            <person name="Savinova O.S."/>
            <person name="Shakhova N.V."/>
            <person name="Tyazhelova T.V."/>
            <person name="Vasina D.V."/>
        </authorList>
    </citation>
    <scope>NUCLEOTIDE SEQUENCE [LARGE SCALE GENOMIC DNA]</scope>
    <source>
        <strain evidence="1 2">LE-BIN_3174</strain>
    </source>
</reference>
<dbReference type="Proteomes" id="UP000292702">
    <property type="component" value="Unassembled WGS sequence"/>
</dbReference>
<evidence type="ECO:0000313" key="1">
    <source>
        <dbReference type="EMBL" id="TCD68619.1"/>
    </source>
</evidence>
<accession>A0A4R0RSX0</accession>
<organism evidence="1 2">
    <name type="scientific">Steccherinum ochraceum</name>
    <dbReference type="NCBI Taxonomy" id="92696"/>
    <lineage>
        <taxon>Eukaryota</taxon>
        <taxon>Fungi</taxon>
        <taxon>Dikarya</taxon>
        <taxon>Basidiomycota</taxon>
        <taxon>Agaricomycotina</taxon>
        <taxon>Agaricomycetes</taxon>
        <taxon>Polyporales</taxon>
        <taxon>Steccherinaceae</taxon>
        <taxon>Steccherinum</taxon>
    </lineage>
</organism>
<name>A0A4R0RSX0_9APHY</name>
<dbReference type="AlphaFoldDB" id="A0A4R0RSX0"/>
<dbReference type="EMBL" id="RWJN01000061">
    <property type="protein sequence ID" value="TCD68619.1"/>
    <property type="molecule type" value="Genomic_DNA"/>
</dbReference>
<keyword evidence="2" id="KW-1185">Reference proteome</keyword>
<evidence type="ECO:0008006" key="3">
    <source>
        <dbReference type="Google" id="ProtNLM"/>
    </source>
</evidence>
<evidence type="ECO:0000313" key="2">
    <source>
        <dbReference type="Proteomes" id="UP000292702"/>
    </source>
</evidence>